<evidence type="ECO:0000259" key="11">
    <source>
        <dbReference type="Pfam" id="PF23231"/>
    </source>
</evidence>
<dbReference type="InterPro" id="IPR055430">
    <property type="entry name" value="HAT_Syf1_CNRKL1_C"/>
</dbReference>
<dbReference type="GO" id="GO:0071011">
    <property type="term" value="C:precatalytic spliceosome"/>
    <property type="evidence" value="ECO:0007669"/>
    <property type="project" value="TreeGrafter"/>
</dbReference>
<organism evidence="13 14">
    <name type="scientific">Clavispora lusitaniae</name>
    <name type="common">Candida lusitaniae</name>
    <dbReference type="NCBI Taxonomy" id="36911"/>
    <lineage>
        <taxon>Eukaryota</taxon>
        <taxon>Fungi</taxon>
        <taxon>Dikarya</taxon>
        <taxon>Ascomycota</taxon>
        <taxon>Saccharomycotina</taxon>
        <taxon>Pichiomycetes</taxon>
        <taxon>Metschnikowiaceae</taxon>
        <taxon>Clavispora</taxon>
    </lineage>
</organism>
<keyword evidence="5" id="KW-0677">Repeat</keyword>
<dbReference type="Pfam" id="PF23231">
    <property type="entry name" value="HAT_Syf1_CNRKL1_C"/>
    <property type="match status" value="1"/>
</dbReference>
<evidence type="ECO:0000256" key="7">
    <source>
        <dbReference type="ARBA" id="ARBA00023242"/>
    </source>
</evidence>
<dbReference type="PANTHER" id="PTHR11246:SF3">
    <property type="entry name" value="CROOKED NECK-LIKE PROTEIN 1"/>
    <property type="match status" value="1"/>
</dbReference>
<protein>
    <recommendedName>
        <fullName evidence="9">Pre-mRNA-splicing factor CLF1</fullName>
    </recommendedName>
</protein>
<comment type="caution">
    <text evidence="13">The sequence shown here is derived from an EMBL/GenBank/DDBJ whole genome shotgun (WGS) entry which is preliminary data.</text>
</comment>
<dbReference type="SUPFAM" id="SSF48452">
    <property type="entry name" value="TPR-like"/>
    <property type="match status" value="4"/>
</dbReference>
<evidence type="ECO:0000256" key="2">
    <source>
        <dbReference type="ARBA" id="ARBA00008644"/>
    </source>
</evidence>
<dbReference type="InterPro" id="IPR045075">
    <property type="entry name" value="Syf1-like"/>
</dbReference>
<dbReference type="KEGG" id="clus:A9F13_07g00550"/>
<evidence type="ECO:0000256" key="8">
    <source>
        <dbReference type="ARBA" id="ARBA00037040"/>
    </source>
</evidence>
<feature type="domain" description="Pre-mRNA-splicing factor Syf1/CRNKL1-like C-terminal HAT-repeats" evidence="11">
    <location>
        <begin position="397"/>
        <end position="541"/>
    </location>
</feature>
<evidence type="ECO:0000256" key="3">
    <source>
        <dbReference type="ARBA" id="ARBA00022664"/>
    </source>
</evidence>
<evidence type="ECO:0000256" key="5">
    <source>
        <dbReference type="ARBA" id="ARBA00022737"/>
    </source>
</evidence>
<dbReference type="GO" id="GO:0000245">
    <property type="term" value="P:spliceosomal complex assembly"/>
    <property type="evidence" value="ECO:0007669"/>
    <property type="project" value="TreeGrafter"/>
</dbReference>
<keyword evidence="7" id="KW-0539">Nucleus</keyword>
<comment type="similarity">
    <text evidence="2">Belongs to the crooked-neck family.</text>
</comment>
<dbReference type="GO" id="GO:0071007">
    <property type="term" value="C:U2-type catalytic step 2 spliceosome"/>
    <property type="evidence" value="ECO:0007669"/>
    <property type="project" value="TreeGrafter"/>
</dbReference>
<dbReference type="PANTHER" id="PTHR11246">
    <property type="entry name" value="PRE-MRNA SPLICING FACTOR"/>
    <property type="match status" value="1"/>
</dbReference>
<comment type="subcellular location">
    <subcellularLocation>
        <location evidence="1">Nucleus</location>
    </subcellularLocation>
</comment>
<evidence type="ECO:0000256" key="1">
    <source>
        <dbReference type="ARBA" id="ARBA00004123"/>
    </source>
</evidence>
<dbReference type="EMBL" id="LYUB02000007">
    <property type="protein sequence ID" value="OVF08607.1"/>
    <property type="molecule type" value="Genomic_DNA"/>
</dbReference>
<dbReference type="InterPro" id="IPR055433">
    <property type="entry name" value="HAT_Syf1-like_N"/>
</dbReference>
<dbReference type="Pfam" id="PF23233">
    <property type="entry name" value="HAT_Syf1_CNRKL1_N"/>
    <property type="match status" value="1"/>
</dbReference>
<keyword evidence="4" id="KW-0747">Spliceosome</keyword>
<dbReference type="GO" id="GO:0000974">
    <property type="term" value="C:Prp19 complex"/>
    <property type="evidence" value="ECO:0007669"/>
    <property type="project" value="TreeGrafter"/>
</dbReference>
<evidence type="ECO:0000259" key="12">
    <source>
        <dbReference type="Pfam" id="PF23233"/>
    </source>
</evidence>
<reference evidence="13 14" key="1">
    <citation type="submission" date="2017-04" db="EMBL/GenBank/DDBJ databases">
        <title>Draft genome of the yeast Clavispora lusitaniae type strain CBS 6936.</title>
        <authorList>
            <person name="Durrens P."/>
            <person name="Klopp C."/>
            <person name="Biteau N."/>
            <person name="Fitton-Ouhabi V."/>
            <person name="Dementhon K."/>
            <person name="Accoceberry I."/>
            <person name="Sherman D.J."/>
            <person name="Noel T."/>
        </authorList>
    </citation>
    <scope>NUCLEOTIDE SEQUENCE [LARGE SCALE GENOMIC DNA]</scope>
    <source>
        <strain evidence="13 14">CBS 6936</strain>
    </source>
</reference>
<dbReference type="SMART" id="SM00386">
    <property type="entry name" value="HAT"/>
    <property type="match status" value="11"/>
</dbReference>
<feature type="domain" description="Pre-mRNA-splicing factor Syf1-like N-terminal HAT-repeats" evidence="12">
    <location>
        <begin position="67"/>
        <end position="212"/>
    </location>
</feature>
<evidence type="ECO:0000313" key="13">
    <source>
        <dbReference type="EMBL" id="OVF08607.1"/>
    </source>
</evidence>
<name>A0AA91Q0Q8_CLALS</name>
<dbReference type="InterPro" id="IPR003107">
    <property type="entry name" value="HAT"/>
</dbReference>
<evidence type="ECO:0000256" key="4">
    <source>
        <dbReference type="ARBA" id="ARBA00022728"/>
    </source>
</evidence>
<evidence type="ECO:0000256" key="9">
    <source>
        <dbReference type="ARBA" id="ARBA00039167"/>
    </source>
</evidence>
<feature type="region of interest" description="Disordered" evidence="10">
    <location>
        <begin position="1"/>
        <end position="21"/>
    </location>
</feature>
<feature type="compositionally biased region" description="Polar residues" evidence="10">
    <location>
        <begin position="1"/>
        <end position="15"/>
    </location>
</feature>
<proteinExistence type="inferred from homology"/>
<dbReference type="InterPro" id="IPR011990">
    <property type="entry name" value="TPR-like_helical_dom_sf"/>
</dbReference>
<dbReference type="Gene3D" id="1.25.40.10">
    <property type="entry name" value="Tetratricopeptide repeat domain"/>
    <property type="match status" value="3"/>
</dbReference>
<keyword evidence="6" id="KW-0508">mRNA splicing</keyword>
<dbReference type="Proteomes" id="UP000195602">
    <property type="component" value="Unassembled WGS sequence"/>
</dbReference>
<evidence type="ECO:0000313" key="14">
    <source>
        <dbReference type="Proteomes" id="UP000195602"/>
    </source>
</evidence>
<evidence type="ECO:0000256" key="10">
    <source>
        <dbReference type="SAM" id="MobiDB-lite"/>
    </source>
</evidence>
<dbReference type="AlphaFoldDB" id="A0AA91Q0Q8"/>
<sequence>MSNISLPPNLATDSASVPVGEVSEKQVTSADILNEANQLKSSTYKRPEQTIQDLEELRSYQLSKRREFEQQLNKNRLNFGQWMRYAKWEVDHNHDFKRARSIMERALEVNVQHVPFWVRYIELELLHHNVNHARNLLDRAVTTLPKVDKLWFMYVQTEEALGNFRGTRSVFERWLTWRPPKVAWTAYVEFEQRYEEWANARNIYLRYVSLFPGDADMWLDWLVFETTQPPLDDVQIARIRGIFECAMDTLIAQEDFKEKTTVASLVARWCSWEASMREFARARAIYTTLLEKDYLSKTQKAEVFQSFSEFEKKYGTSASTSETLLLKRKLQYEQNVDANPKDYESWWELAKLEQDPVRANSILENAVQTSPDAVSKSIVWRRYVFLWIKLALSLEFDCKDLDKARETWKKALDTVPHTKFSFAKLWIHYAEFELRHRGLGAVRKVLGRAIGQTSQKSPKRKIFRYYIALEQKLAEWDRVRKLYEKWLESALISDYNHKTTLALPVLEEYVAFEQRMGESERCVALYDMAMSITTSPESELSFLPFQDLLSVYIDYLKEEFMYDKARQVYREVLDSKPSVEVWIAFAIFESSILSPSQMDQLEQIEEDTHFAIGEYQLSQTRKVFGEAYNKYKATGDGENALQLLEAWKSYEEMHGTTQSLADVEKKTPTQIRKRRQVDNVEEIYTEYVFPEIKPNISQFLANAKKWAKSE</sequence>
<comment type="function">
    <text evidence="8">Involved in pre-mRNA splicing and cell cycle progression. Required for the spliceosome assembly and initiation of the DNA replication.</text>
</comment>
<accession>A0AA91Q0Q8</accession>
<keyword evidence="3" id="KW-0507">mRNA processing</keyword>
<dbReference type="GO" id="GO:0071014">
    <property type="term" value="C:post-mRNA release spliceosomal complex"/>
    <property type="evidence" value="ECO:0007669"/>
    <property type="project" value="TreeGrafter"/>
</dbReference>
<gene>
    <name evidence="13" type="ORF">A9F13_07g00550</name>
</gene>
<evidence type="ECO:0000256" key="6">
    <source>
        <dbReference type="ARBA" id="ARBA00023187"/>
    </source>
</evidence>